<protein>
    <recommendedName>
        <fullName evidence="3">Pilus assembly protein CpaF</fullName>
    </recommendedName>
</protein>
<name>A0ABQ1FBV1_9BACL</name>
<evidence type="ECO:0008006" key="3">
    <source>
        <dbReference type="Google" id="ProtNLM"/>
    </source>
</evidence>
<dbReference type="Gene3D" id="3.40.50.300">
    <property type="entry name" value="P-loop containing nucleotide triphosphate hydrolases"/>
    <property type="match status" value="1"/>
</dbReference>
<gene>
    <name evidence="1" type="ORF">GCM10008018_58500</name>
</gene>
<organism evidence="1 2">
    <name type="scientific">Paenibacillus marchantiophytorum</name>
    <dbReference type="NCBI Taxonomy" id="1619310"/>
    <lineage>
        <taxon>Bacteria</taxon>
        <taxon>Bacillati</taxon>
        <taxon>Bacillota</taxon>
        <taxon>Bacilli</taxon>
        <taxon>Bacillales</taxon>
        <taxon>Paenibacillaceae</taxon>
        <taxon>Paenibacillus</taxon>
    </lineage>
</organism>
<sequence>MVNVLLTVLIAVLILIGLGYMLIRKRGLKSNIDEHLIYDIEEIKNFIAKNLQDYMSASLYKGNPSKEEYNRRKSRRNDLRKALRSCMYGNIASKKYVKLYMKNTLISKYQLNEENINKVIPFDRPQRLTEQDCAEILLHVFQKEFGQDALKKLISKHHLDQKTLYSDGTKGYRITKDQIREVYALEDPVLTFDDKLDIVVQRVYQKYKGLGVIDEIRDQNIDGVNGGTSGLPPDVIQALDAQKYMDQKQEVARSYDAVWIFYQGKSIHLAYLSFGTEKELIRVCSNIYGFGNPYQLNQARGYVVNDMADSSRVVVVRPKMAESWAFFVRKFNDELVALEEQFKDDNAELPITLLTYLILGQQVTAITGRQGAGKTTLLKSLIGLIQMKNIRIQELSFEMWARRLYPHKNILTFRETATNSGQEGLDIQKKTDGAVNILGEAATHAQVSYAIQMSQTGSDYTLFSHHAKTPSKLMNSLRNSLIANGDFRDEKEAEKQVAEALGWNAHLNLSGEGRRNIAHITEIVALDEQNELPKAYKEKQQLTDKLDAFMDTMVAHYESLKPKTYEINTIIAFEEGQYVAKNPISLDRVKEMISKMDEEDAEGFLQFLDKHWGQVA</sequence>
<dbReference type="RefSeq" id="WP_189018593.1">
    <property type="nucleotide sequence ID" value="NZ_BMHE01000047.1"/>
</dbReference>
<proteinExistence type="predicted"/>
<dbReference type="EMBL" id="BMHE01000047">
    <property type="protein sequence ID" value="GGA04918.1"/>
    <property type="molecule type" value="Genomic_DNA"/>
</dbReference>
<comment type="caution">
    <text evidence="1">The sequence shown here is derived from an EMBL/GenBank/DDBJ whole genome shotgun (WGS) entry which is preliminary data.</text>
</comment>
<dbReference type="SUPFAM" id="SSF52540">
    <property type="entry name" value="P-loop containing nucleoside triphosphate hydrolases"/>
    <property type="match status" value="1"/>
</dbReference>
<keyword evidence="2" id="KW-1185">Reference proteome</keyword>
<dbReference type="InterPro" id="IPR027417">
    <property type="entry name" value="P-loop_NTPase"/>
</dbReference>
<evidence type="ECO:0000313" key="2">
    <source>
        <dbReference type="Proteomes" id="UP000615455"/>
    </source>
</evidence>
<accession>A0ABQ1FBV1</accession>
<evidence type="ECO:0000313" key="1">
    <source>
        <dbReference type="EMBL" id="GGA04918.1"/>
    </source>
</evidence>
<dbReference type="Proteomes" id="UP000615455">
    <property type="component" value="Unassembled WGS sequence"/>
</dbReference>
<reference evidence="2" key="1">
    <citation type="journal article" date="2019" name="Int. J. Syst. Evol. Microbiol.">
        <title>The Global Catalogue of Microorganisms (GCM) 10K type strain sequencing project: providing services to taxonomists for standard genome sequencing and annotation.</title>
        <authorList>
            <consortium name="The Broad Institute Genomics Platform"/>
            <consortium name="The Broad Institute Genome Sequencing Center for Infectious Disease"/>
            <person name="Wu L."/>
            <person name="Ma J."/>
        </authorList>
    </citation>
    <scope>NUCLEOTIDE SEQUENCE [LARGE SCALE GENOMIC DNA]</scope>
    <source>
        <strain evidence="2">CGMCC 1.15043</strain>
    </source>
</reference>